<comment type="caution">
    <text evidence="4">The sequence shown here is derived from an EMBL/GenBank/DDBJ whole genome shotgun (WGS) entry which is preliminary data.</text>
</comment>
<dbReference type="PANTHER" id="PTHR48090">
    <property type="entry name" value="UNDECAPRENYL-PHOSPHATE 4-DEOXY-4-FORMAMIDO-L-ARABINOSE TRANSFERASE-RELATED"/>
    <property type="match status" value="1"/>
</dbReference>
<dbReference type="Proteomes" id="UP000283644">
    <property type="component" value="Unassembled WGS sequence"/>
</dbReference>
<evidence type="ECO:0000259" key="3">
    <source>
        <dbReference type="Pfam" id="PF00535"/>
    </source>
</evidence>
<dbReference type="SUPFAM" id="SSF53448">
    <property type="entry name" value="Nucleotide-diphospho-sugar transferases"/>
    <property type="match status" value="1"/>
</dbReference>
<dbReference type="GO" id="GO:0016740">
    <property type="term" value="F:transferase activity"/>
    <property type="evidence" value="ECO:0007669"/>
    <property type="project" value="UniProtKB-KW"/>
</dbReference>
<feature type="domain" description="Glycosyltransferase 2-like" evidence="3">
    <location>
        <begin position="31"/>
        <end position="171"/>
    </location>
</feature>
<evidence type="ECO:0000256" key="1">
    <source>
        <dbReference type="ARBA" id="ARBA00006739"/>
    </source>
</evidence>
<dbReference type="OrthoDB" id="3177103at2"/>
<proteinExistence type="inferred from homology"/>
<dbReference type="InterPro" id="IPR050256">
    <property type="entry name" value="Glycosyltransferase_2"/>
</dbReference>
<sequence>MGKSMMYTLVAARRRQYDVVRSSRPSQPRVSLIVPALNEARNLAEVLPAIPAVHEVILVDGDSVDDTVAVARRLRPEVRVFRQTRRGKGNALAVGFAEVTGDVIVMFDADGSADPREIPRFVDALVSGADFAKGSRFLTGGGSADITTARRFGNACLIRNANLLFGTSYTDLCYGYNAFWSDIVDILALPDPALPPLSSGAMRWGDGFEVETMINCRIAAAGLRIVEVPSVELARIHGASNLHAVSDGCRVLCTMYAEVAKARRLTRRVDAEAAPRAPRMTPRRSTDVVASDEGSKVGR</sequence>
<dbReference type="CDD" id="cd04179">
    <property type="entry name" value="DPM_DPG-synthase_like"/>
    <property type="match status" value="1"/>
</dbReference>
<dbReference type="Pfam" id="PF00535">
    <property type="entry name" value="Glycos_transf_2"/>
    <property type="match status" value="1"/>
</dbReference>
<dbReference type="InterPro" id="IPR029044">
    <property type="entry name" value="Nucleotide-diphossugar_trans"/>
</dbReference>
<dbReference type="AlphaFoldDB" id="A0A417XSE8"/>
<comment type="similarity">
    <text evidence="1">Belongs to the glycosyltransferase 2 family.</text>
</comment>
<keyword evidence="4" id="KW-0808">Transferase</keyword>
<evidence type="ECO:0000313" key="5">
    <source>
        <dbReference type="Proteomes" id="UP000283644"/>
    </source>
</evidence>
<gene>
    <name evidence="4" type="ORF">D0Z08_31085</name>
</gene>
<dbReference type="EMBL" id="QXGH01000056">
    <property type="protein sequence ID" value="RHW22788.1"/>
    <property type="molecule type" value="Genomic_DNA"/>
</dbReference>
<evidence type="ECO:0000313" key="4">
    <source>
        <dbReference type="EMBL" id="RHW22788.1"/>
    </source>
</evidence>
<dbReference type="InterPro" id="IPR001173">
    <property type="entry name" value="Glyco_trans_2-like"/>
</dbReference>
<keyword evidence="5" id="KW-1185">Reference proteome</keyword>
<reference evidence="4 5" key="1">
    <citation type="submission" date="2018-09" db="EMBL/GenBank/DDBJ databases">
        <title>Genome sequencing of Nocardioides immobilis CCTCC AB 2017083 for comparison to Nocardioides silvaticus.</title>
        <authorList>
            <person name="Li C."/>
            <person name="Wang G."/>
        </authorList>
    </citation>
    <scope>NUCLEOTIDE SEQUENCE [LARGE SCALE GENOMIC DNA]</scope>
    <source>
        <strain evidence="4 5">CCTCC AB 2017083</strain>
    </source>
</reference>
<evidence type="ECO:0000256" key="2">
    <source>
        <dbReference type="SAM" id="MobiDB-lite"/>
    </source>
</evidence>
<feature type="region of interest" description="Disordered" evidence="2">
    <location>
        <begin position="270"/>
        <end position="299"/>
    </location>
</feature>
<dbReference type="PANTHER" id="PTHR48090:SF7">
    <property type="entry name" value="RFBJ PROTEIN"/>
    <property type="match status" value="1"/>
</dbReference>
<accession>A0A417XSE8</accession>
<organism evidence="4 5">
    <name type="scientific">Nocardioides immobilis</name>
    <dbReference type="NCBI Taxonomy" id="2049295"/>
    <lineage>
        <taxon>Bacteria</taxon>
        <taxon>Bacillati</taxon>
        <taxon>Actinomycetota</taxon>
        <taxon>Actinomycetes</taxon>
        <taxon>Propionibacteriales</taxon>
        <taxon>Nocardioidaceae</taxon>
        <taxon>Nocardioides</taxon>
    </lineage>
</organism>
<dbReference type="Gene3D" id="3.90.550.10">
    <property type="entry name" value="Spore Coat Polysaccharide Biosynthesis Protein SpsA, Chain A"/>
    <property type="match status" value="1"/>
</dbReference>
<name>A0A417XSE8_9ACTN</name>
<protein>
    <submittedName>
        <fullName evidence="4">Glycosyltransferase family 2 protein</fullName>
    </submittedName>
</protein>